<evidence type="ECO:0000313" key="1">
    <source>
        <dbReference type="EMBL" id="PON32899.1"/>
    </source>
</evidence>
<reference evidence="2" key="1">
    <citation type="submission" date="2016-06" db="EMBL/GenBank/DDBJ databases">
        <title>Parallel loss of symbiosis genes in relatives of nitrogen-fixing non-legume Parasponia.</title>
        <authorList>
            <person name="Van Velzen R."/>
            <person name="Holmer R."/>
            <person name="Bu F."/>
            <person name="Rutten L."/>
            <person name="Van Zeijl A."/>
            <person name="Liu W."/>
            <person name="Santuari L."/>
            <person name="Cao Q."/>
            <person name="Sharma T."/>
            <person name="Shen D."/>
            <person name="Roswanjaya Y."/>
            <person name="Wardhani T."/>
            <person name="Kalhor M.S."/>
            <person name="Jansen J."/>
            <person name="Van den Hoogen J."/>
            <person name="Gungor B."/>
            <person name="Hartog M."/>
            <person name="Hontelez J."/>
            <person name="Verver J."/>
            <person name="Yang W.-C."/>
            <person name="Schijlen E."/>
            <person name="Repin R."/>
            <person name="Schilthuizen M."/>
            <person name="Schranz E."/>
            <person name="Heidstra R."/>
            <person name="Miyata K."/>
            <person name="Fedorova E."/>
            <person name="Kohlen W."/>
            <person name="Bisseling T."/>
            <person name="Smit S."/>
            <person name="Geurts R."/>
        </authorList>
    </citation>
    <scope>NUCLEOTIDE SEQUENCE [LARGE SCALE GENOMIC DNA]</scope>
    <source>
        <strain evidence="2">cv. RG33-2</strain>
    </source>
</reference>
<organism evidence="1 2">
    <name type="scientific">Trema orientale</name>
    <name type="common">Charcoal tree</name>
    <name type="synonym">Celtis orientalis</name>
    <dbReference type="NCBI Taxonomy" id="63057"/>
    <lineage>
        <taxon>Eukaryota</taxon>
        <taxon>Viridiplantae</taxon>
        <taxon>Streptophyta</taxon>
        <taxon>Embryophyta</taxon>
        <taxon>Tracheophyta</taxon>
        <taxon>Spermatophyta</taxon>
        <taxon>Magnoliopsida</taxon>
        <taxon>eudicotyledons</taxon>
        <taxon>Gunneridae</taxon>
        <taxon>Pentapetalae</taxon>
        <taxon>rosids</taxon>
        <taxon>fabids</taxon>
        <taxon>Rosales</taxon>
        <taxon>Cannabaceae</taxon>
        <taxon>Trema</taxon>
    </lineage>
</organism>
<keyword evidence="2" id="KW-1185">Reference proteome</keyword>
<comment type="caution">
    <text evidence="1">The sequence shown here is derived from an EMBL/GenBank/DDBJ whole genome shotgun (WGS) entry which is preliminary data.</text>
</comment>
<name>A0A2P5A8Q5_TREOI</name>
<proteinExistence type="predicted"/>
<dbReference type="AlphaFoldDB" id="A0A2P5A8Q5"/>
<evidence type="ECO:0000313" key="2">
    <source>
        <dbReference type="Proteomes" id="UP000237000"/>
    </source>
</evidence>
<dbReference type="InParanoid" id="A0A2P5A8Q5"/>
<protein>
    <submittedName>
        <fullName evidence="1">Uncharacterized protein</fullName>
    </submittedName>
</protein>
<accession>A0A2P5A8Q5</accession>
<dbReference type="EMBL" id="JXTC01001065">
    <property type="protein sequence ID" value="PON32899.1"/>
    <property type="molecule type" value="Genomic_DNA"/>
</dbReference>
<dbReference type="Proteomes" id="UP000237000">
    <property type="component" value="Unassembled WGS sequence"/>
</dbReference>
<gene>
    <name evidence="1" type="ORF">TorRG33x02_355810</name>
</gene>
<sequence length="71" mass="7819">MSKSSQNPFASAFIPVDIIFSDVHPLASRYCRDTGSSGKNKSFLQPITSRCLRLESCLMLIGISDKLVPSR</sequence>
<dbReference type="OrthoDB" id="10466335at2759"/>